<proteinExistence type="predicted"/>
<sequence length="182" mass="19919">MTVRSLSPEQSAVLRAAPLTYPRGAMEGSARDGTPPPAGYRHFEESVRLRRRDFGGAARDLLGWRVHDRAGLRVHASGTAGHFDTVVELHLGVGPLGVRIPCRVVDVIDEPDRTGFAYGTLPGHPESGEERFVLDREPDGSIVFTISAFSRHATLLARLGGPVSRVVQDGMTRRYLRALDRL</sequence>
<name>A0ABN2RW16_9MICO</name>
<dbReference type="PIRSF" id="PIRSF010260">
    <property type="entry name" value="UCP010260"/>
    <property type="match status" value="1"/>
</dbReference>
<dbReference type="RefSeq" id="WP_344060043.1">
    <property type="nucleotide sequence ID" value="NZ_BAAAPU010000006.1"/>
</dbReference>
<evidence type="ECO:0000259" key="1">
    <source>
        <dbReference type="Pfam" id="PF09348"/>
    </source>
</evidence>
<dbReference type="Pfam" id="PF09348">
    <property type="entry name" value="DUF1990"/>
    <property type="match status" value="1"/>
</dbReference>
<gene>
    <name evidence="2" type="ORF">GCM10009817_14950</name>
</gene>
<dbReference type="SUPFAM" id="SSF55961">
    <property type="entry name" value="Bet v1-like"/>
    <property type="match status" value="1"/>
</dbReference>
<accession>A0ABN2RW16</accession>
<dbReference type="InterPro" id="IPR018960">
    <property type="entry name" value="DUF1990"/>
</dbReference>
<evidence type="ECO:0000313" key="2">
    <source>
        <dbReference type="EMBL" id="GAA1975775.1"/>
    </source>
</evidence>
<dbReference type="PANTHER" id="PTHR34202">
    <property type="entry name" value="UPF0548 PROTEIN"/>
    <property type="match status" value="1"/>
</dbReference>
<organism evidence="2 3">
    <name type="scientific">Terrabacter lapilli</name>
    <dbReference type="NCBI Taxonomy" id="436231"/>
    <lineage>
        <taxon>Bacteria</taxon>
        <taxon>Bacillati</taxon>
        <taxon>Actinomycetota</taxon>
        <taxon>Actinomycetes</taxon>
        <taxon>Micrococcales</taxon>
        <taxon>Intrasporangiaceae</taxon>
        <taxon>Terrabacter</taxon>
    </lineage>
</organism>
<keyword evidence="3" id="KW-1185">Reference proteome</keyword>
<dbReference type="PANTHER" id="PTHR34202:SF1">
    <property type="entry name" value="UPF0548 PROTEIN"/>
    <property type="match status" value="1"/>
</dbReference>
<dbReference type="EMBL" id="BAAAPU010000006">
    <property type="protein sequence ID" value="GAA1975775.1"/>
    <property type="molecule type" value="Genomic_DNA"/>
</dbReference>
<protein>
    <recommendedName>
        <fullName evidence="1">DUF1990 domain-containing protein</fullName>
    </recommendedName>
</protein>
<comment type="caution">
    <text evidence="2">The sequence shown here is derived from an EMBL/GenBank/DDBJ whole genome shotgun (WGS) entry which is preliminary data.</text>
</comment>
<dbReference type="Proteomes" id="UP001500013">
    <property type="component" value="Unassembled WGS sequence"/>
</dbReference>
<reference evidence="2 3" key="1">
    <citation type="journal article" date="2019" name="Int. J. Syst. Evol. Microbiol.">
        <title>The Global Catalogue of Microorganisms (GCM) 10K type strain sequencing project: providing services to taxonomists for standard genome sequencing and annotation.</title>
        <authorList>
            <consortium name="The Broad Institute Genomics Platform"/>
            <consortium name="The Broad Institute Genome Sequencing Center for Infectious Disease"/>
            <person name="Wu L."/>
            <person name="Ma J."/>
        </authorList>
    </citation>
    <scope>NUCLEOTIDE SEQUENCE [LARGE SCALE GENOMIC DNA]</scope>
    <source>
        <strain evidence="2 3">JCM 15628</strain>
    </source>
</reference>
<feature type="domain" description="DUF1990" evidence="1">
    <location>
        <begin position="31"/>
        <end position="178"/>
    </location>
</feature>
<dbReference type="InterPro" id="IPR014457">
    <property type="entry name" value="UCP010260"/>
</dbReference>
<evidence type="ECO:0000313" key="3">
    <source>
        <dbReference type="Proteomes" id="UP001500013"/>
    </source>
</evidence>